<dbReference type="GO" id="GO:0005634">
    <property type="term" value="C:nucleus"/>
    <property type="evidence" value="ECO:0007669"/>
    <property type="project" value="UniProtKB-SubCell"/>
</dbReference>
<evidence type="ECO:0000256" key="2">
    <source>
        <dbReference type="ARBA" id="ARBA00023015"/>
    </source>
</evidence>
<protein>
    <recommendedName>
        <fullName evidence="7">TF-B3 domain-containing protein</fullName>
    </recommendedName>
</protein>
<comment type="subcellular location">
    <subcellularLocation>
        <location evidence="1">Nucleus</location>
    </subcellularLocation>
</comment>
<dbReference type="PROSITE" id="PS50863">
    <property type="entry name" value="B3"/>
    <property type="match status" value="5"/>
</dbReference>
<reference evidence="9" key="1">
    <citation type="submission" date="2024-06" db="EMBL/GenBank/DDBJ databases">
        <authorList>
            <person name="Ryan C."/>
        </authorList>
    </citation>
    <scope>NUCLEOTIDE SEQUENCE [LARGE SCALE GENOMIC DNA]</scope>
</reference>
<keyword evidence="3" id="KW-0238">DNA-binding</keyword>
<evidence type="ECO:0000256" key="1">
    <source>
        <dbReference type="ARBA" id="ARBA00004123"/>
    </source>
</evidence>
<feature type="domain" description="TF-B3" evidence="7">
    <location>
        <begin position="499"/>
        <end position="594"/>
    </location>
</feature>
<name>A0ABC8W9N0_9POAL</name>
<keyword evidence="2" id="KW-0805">Transcription regulation</keyword>
<sequence length="749" mass="84825">MGDQEKSFISVIIGDYVAVPKKFTNNIRGQIQKVVKLEVSDGKTYDIQIANEHNGLVFQSGWAKFASAYELEQCDMLVFRYRGNSHFKVQIFDPSGCEKEFSCVMMDSKPSIKGRCGHRMSTGSQNAICKECVAHHYWHQMDKRCFFVVMIDGDFKDGLIIPKKFANNVQGQISKTIKLNTPDGEIFDIEVAKRNNLFRSGWAAFASAYELEQGDTLVFGYSGDSHFKVQIFSPSTCEKELSCFPINSIPCVQERNTSHDNRLQSAGSERTNRACTICKDCIANHYWHMDYQDRCFFKVMSVSNFKNKLTIPQKFVSNVGEQISEEVQLEVPNGKTYRVKLDKEQNDLVLGSGWANFASAYELNQGDFLVFTLTGHSHFKVRIFDSTTCEKELSCVLMDSTPYKQERSISHDNPMQPPTRKRSAEHCVGSSSHLRKTSKMSPTNSPSRKSTEDVDIIEPMNSFGFQKSWLVFPLGCNLTCEQKAKIDALEQKIISQIPLYITAMDMTSMYGGLLAISKDYAVKYLLDQNGTIILSQLDGSKTWSITLDINTAGSYALSTGWLDFIRDNSLREGDICVFEPSKSKRRVTLIFHPLEKIARPKSPGYVPSSRSPAHGVTEPGYIAPRFTILTDQQNHQVEEKVRAIRSPYHLFLLMVQASNIGKSCTMAFCSEYAKKYLQGGHDTITLLCPKKTDTWEAEIEITNNRPNLRRGWRQFASDNELKLGDICLFELMESKDLTMTVHIIPKQDC</sequence>
<dbReference type="Proteomes" id="UP001497457">
    <property type="component" value="Chromosome 12b"/>
</dbReference>
<evidence type="ECO:0000256" key="5">
    <source>
        <dbReference type="ARBA" id="ARBA00023242"/>
    </source>
</evidence>
<accession>A0ABC8W9N0</accession>
<dbReference type="InterPro" id="IPR015300">
    <property type="entry name" value="DNA-bd_pseudobarrel_sf"/>
</dbReference>
<dbReference type="PANTHER" id="PTHR31391:SF140">
    <property type="entry name" value="B3 DOMAIN-CONTAINING PROTEIN OS12G0591400"/>
    <property type="match status" value="1"/>
</dbReference>
<dbReference type="AlphaFoldDB" id="A0ABC8W9N0"/>
<proteinExistence type="predicted"/>
<organism evidence="8 9">
    <name type="scientific">Urochloa decumbens</name>
    <dbReference type="NCBI Taxonomy" id="240449"/>
    <lineage>
        <taxon>Eukaryota</taxon>
        <taxon>Viridiplantae</taxon>
        <taxon>Streptophyta</taxon>
        <taxon>Embryophyta</taxon>
        <taxon>Tracheophyta</taxon>
        <taxon>Spermatophyta</taxon>
        <taxon>Magnoliopsida</taxon>
        <taxon>Liliopsida</taxon>
        <taxon>Poales</taxon>
        <taxon>Poaceae</taxon>
        <taxon>PACMAD clade</taxon>
        <taxon>Panicoideae</taxon>
        <taxon>Panicodae</taxon>
        <taxon>Paniceae</taxon>
        <taxon>Melinidinae</taxon>
        <taxon>Urochloa</taxon>
    </lineage>
</organism>
<feature type="non-terminal residue" evidence="8">
    <location>
        <position position="1"/>
    </location>
</feature>
<evidence type="ECO:0000256" key="4">
    <source>
        <dbReference type="ARBA" id="ARBA00023163"/>
    </source>
</evidence>
<feature type="domain" description="TF-B3" evidence="7">
    <location>
        <begin position="144"/>
        <end position="235"/>
    </location>
</feature>
<dbReference type="PANTHER" id="PTHR31391">
    <property type="entry name" value="B3 DOMAIN-CONTAINING PROTEIN OS11G0197600-RELATED"/>
    <property type="match status" value="1"/>
</dbReference>
<dbReference type="Gene3D" id="2.40.330.10">
    <property type="entry name" value="DNA-binding pseudobarrel domain"/>
    <property type="match status" value="5"/>
</dbReference>
<dbReference type="EMBL" id="OZ075122">
    <property type="protein sequence ID" value="CAL4905510.1"/>
    <property type="molecule type" value="Genomic_DNA"/>
</dbReference>
<feature type="region of interest" description="Disordered" evidence="6">
    <location>
        <begin position="406"/>
        <end position="453"/>
    </location>
</feature>
<reference evidence="8 9" key="2">
    <citation type="submission" date="2024-10" db="EMBL/GenBank/DDBJ databases">
        <authorList>
            <person name="Ryan C."/>
        </authorList>
    </citation>
    <scope>NUCLEOTIDE SEQUENCE [LARGE SCALE GENOMIC DNA]</scope>
</reference>
<evidence type="ECO:0000256" key="3">
    <source>
        <dbReference type="ARBA" id="ARBA00023125"/>
    </source>
</evidence>
<feature type="domain" description="TF-B3" evidence="7">
    <location>
        <begin position="651"/>
        <end position="747"/>
    </location>
</feature>
<evidence type="ECO:0000259" key="7">
    <source>
        <dbReference type="PROSITE" id="PS50863"/>
    </source>
</evidence>
<dbReference type="Pfam" id="PF02362">
    <property type="entry name" value="B3"/>
    <property type="match status" value="5"/>
</dbReference>
<dbReference type="SUPFAM" id="SSF101936">
    <property type="entry name" value="DNA-binding pseudobarrel domain"/>
    <property type="match status" value="5"/>
</dbReference>
<feature type="compositionally biased region" description="Polar residues" evidence="6">
    <location>
        <begin position="439"/>
        <end position="448"/>
    </location>
</feature>
<dbReference type="SMART" id="SM01019">
    <property type="entry name" value="B3"/>
    <property type="match status" value="5"/>
</dbReference>
<keyword evidence="4" id="KW-0804">Transcription</keyword>
<gene>
    <name evidence="8" type="ORF">URODEC1_LOCUS11695</name>
</gene>
<dbReference type="InterPro" id="IPR003340">
    <property type="entry name" value="B3_DNA-bd"/>
</dbReference>
<evidence type="ECO:0000256" key="6">
    <source>
        <dbReference type="SAM" id="MobiDB-lite"/>
    </source>
</evidence>
<keyword evidence="5" id="KW-0539">Nucleus</keyword>
<keyword evidence="9" id="KW-1185">Reference proteome</keyword>
<feature type="domain" description="TF-B3" evidence="7">
    <location>
        <begin position="2"/>
        <end position="95"/>
    </location>
</feature>
<dbReference type="InterPro" id="IPR044837">
    <property type="entry name" value="REM16-like"/>
</dbReference>
<evidence type="ECO:0000313" key="8">
    <source>
        <dbReference type="EMBL" id="CAL4905510.1"/>
    </source>
</evidence>
<dbReference type="CDD" id="cd10017">
    <property type="entry name" value="B3_DNA"/>
    <property type="match status" value="5"/>
</dbReference>
<feature type="domain" description="TF-B3" evidence="7">
    <location>
        <begin position="294"/>
        <end position="387"/>
    </location>
</feature>
<evidence type="ECO:0000313" key="9">
    <source>
        <dbReference type="Proteomes" id="UP001497457"/>
    </source>
</evidence>
<dbReference type="GO" id="GO:0003677">
    <property type="term" value="F:DNA binding"/>
    <property type="evidence" value="ECO:0007669"/>
    <property type="project" value="UniProtKB-KW"/>
</dbReference>